<feature type="compositionally biased region" description="Basic residues" evidence="1">
    <location>
        <begin position="263"/>
        <end position="272"/>
    </location>
</feature>
<evidence type="ECO:0000259" key="2">
    <source>
        <dbReference type="Pfam" id="PF19141"/>
    </source>
</evidence>
<dbReference type="EMBL" id="MN739431">
    <property type="protein sequence ID" value="QHT04514.1"/>
    <property type="molecule type" value="Genomic_DNA"/>
</dbReference>
<feature type="domain" description="DUF5824" evidence="2">
    <location>
        <begin position="273"/>
        <end position="391"/>
    </location>
</feature>
<dbReference type="Pfam" id="PF19141">
    <property type="entry name" value="DUF5824"/>
    <property type="match status" value="1"/>
</dbReference>
<accession>A0A6C0CLI7</accession>
<dbReference type="InterPro" id="IPR043862">
    <property type="entry name" value="DUF5824"/>
</dbReference>
<reference evidence="3" key="1">
    <citation type="journal article" date="2020" name="Nature">
        <title>Giant virus diversity and host interactions through global metagenomics.</title>
        <authorList>
            <person name="Schulz F."/>
            <person name="Roux S."/>
            <person name="Paez-Espino D."/>
            <person name="Jungbluth S."/>
            <person name="Walsh D.A."/>
            <person name="Denef V.J."/>
            <person name="McMahon K.D."/>
            <person name="Konstantinidis K.T."/>
            <person name="Eloe-Fadrosh E.A."/>
            <person name="Kyrpides N.C."/>
            <person name="Woyke T."/>
        </authorList>
    </citation>
    <scope>NUCLEOTIDE SEQUENCE</scope>
    <source>
        <strain evidence="3">GVMAG-M-3300021185-45</strain>
    </source>
</reference>
<evidence type="ECO:0000313" key="3">
    <source>
        <dbReference type="EMBL" id="QHT04514.1"/>
    </source>
</evidence>
<protein>
    <recommendedName>
        <fullName evidence="2">DUF5824 domain-containing protein</fullName>
    </recommendedName>
</protein>
<evidence type="ECO:0000256" key="1">
    <source>
        <dbReference type="SAM" id="MobiDB-lite"/>
    </source>
</evidence>
<dbReference type="AlphaFoldDB" id="A0A6C0CLI7"/>
<organism evidence="3">
    <name type="scientific">viral metagenome</name>
    <dbReference type="NCBI Taxonomy" id="1070528"/>
    <lineage>
        <taxon>unclassified sequences</taxon>
        <taxon>metagenomes</taxon>
        <taxon>organismal metagenomes</taxon>
    </lineage>
</organism>
<sequence>MSEASKYFDFISSQPNGVQFLDSNGEDGLHFWGYLTAPTAQGSSGVLGGLICYDEVGADFVKQALTSSHFLVVNIYNKSLIGFSCVNYFIEDGRTYYYIDLICNRSPPPYGLRSYDEIEDPRLGARAMIDIIEQKAREAGCEYVKLKAIEKVISYYANLGYFFPGVTSERRIKEAKDLISQLRRAQKNENTDETDKIYEEIVRKYYPDYFSDTFQSSLTSTDPRARRSEAVVNIKSQGIPMIKYLHDTPESALSEAPRPSFGGKKRRKTKSVPKRYIPKGLTKKDKKKQREMLKKSRKMYKKGKYYTRKKVKSFKSKKSSHITKAQKIYKIDKIYPSKELSNKTGCSIDALKKIVKKGEGAYFSSGSRPNQTAQSWGYARLASAITGGKSAAIDYKILEEGCEIESDALRLAKKAKRKYGYGKRKTPQTKL</sequence>
<name>A0A6C0CLI7_9ZZZZ</name>
<feature type="region of interest" description="Disordered" evidence="1">
    <location>
        <begin position="251"/>
        <end position="272"/>
    </location>
</feature>
<proteinExistence type="predicted"/>